<dbReference type="EMBL" id="BMCS01000001">
    <property type="protein sequence ID" value="GGF28993.1"/>
    <property type="molecule type" value="Genomic_DNA"/>
</dbReference>
<dbReference type="InterPro" id="IPR005944">
    <property type="entry name" value="Pro_iminopeptidase"/>
</dbReference>
<evidence type="ECO:0000256" key="2">
    <source>
        <dbReference type="ARBA" id="ARBA00004496"/>
    </source>
</evidence>
<dbReference type="NCBIfam" id="TIGR01249">
    <property type="entry name" value="pro_imino_pep_1"/>
    <property type="match status" value="1"/>
</dbReference>
<evidence type="ECO:0000256" key="9">
    <source>
        <dbReference type="RuleBase" id="RU003421"/>
    </source>
</evidence>
<dbReference type="PRINTS" id="PR00111">
    <property type="entry name" value="ABHYDROLASE"/>
</dbReference>
<evidence type="ECO:0000256" key="6">
    <source>
        <dbReference type="ARBA" id="ARBA00022670"/>
    </source>
</evidence>
<dbReference type="InterPro" id="IPR029058">
    <property type="entry name" value="AB_hydrolase_fold"/>
</dbReference>
<dbReference type="InterPro" id="IPR002410">
    <property type="entry name" value="Peptidase_S33"/>
</dbReference>
<proteinExistence type="inferred from homology"/>
<organism evidence="11 12">
    <name type="scientific">Williamsia phyllosphaerae</name>
    <dbReference type="NCBI Taxonomy" id="885042"/>
    <lineage>
        <taxon>Bacteria</taxon>
        <taxon>Bacillati</taxon>
        <taxon>Actinomycetota</taxon>
        <taxon>Actinomycetes</taxon>
        <taxon>Mycobacteriales</taxon>
        <taxon>Nocardiaceae</taxon>
        <taxon>Williamsia</taxon>
    </lineage>
</organism>
<evidence type="ECO:0000256" key="8">
    <source>
        <dbReference type="PIRNR" id="PIRNR006431"/>
    </source>
</evidence>
<dbReference type="RefSeq" id="WP_188490079.1">
    <property type="nucleotide sequence ID" value="NZ_BMCS01000001.1"/>
</dbReference>
<sequence length="329" mass="36556">MRDLYPEIEPFSHGMLDVGDGQRIYHESSGRPDGKPVVFVHGGPGGGTSPEQRRFFDPSVYRIVLFDQRGCGKSTPHIADGAVLATNTTDHLIADMELLRTTLGIERWQVFGGSWGSTLGLAYAQTHPDRVTELVLRGIFLLRRSEIDWYYNGGAAHIFPDKWENYLAPIPADERSGDLVAAYRRLLTSSDRSVAQAAATAWTDWEQSTSYLLPRPESDSDVEVDARFDLAFASIENHYFTHHGFLDDGQLLRDAERIADIPGVIVQGRYDVVCPMRSAWDLHRAWPAADLHIVDDAGHASFESGIKHHLIEATDRFGAADPEGASAQR</sequence>
<keyword evidence="6 8" id="KW-0645">Protease</keyword>
<evidence type="ECO:0000259" key="10">
    <source>
        <dbReference type="Pfam" id="PF00561"/>
    </source>
</evidence>
<dbReference type="PIRSF" id="PIRSF006431">
    <property type="entry name" value="Pept_S33"/>
    <property type="match status" value="1"/>
</dbReference>
<reference evidence="12" key="1">
    <citation type="journal article" date="2019" name="Int. J. Syst. Evol. Microbiol.">
        <title>The Global Catalogue of Microorganisms (GCM) 10K type strain sequencing project: providing services to taxonomists for standard genome sequencing and annotation.</title>
        <authorList>
            <consortium name="The Broad Institute Genomics Platform"/>
            <consortium name="The Broad Institute Genome Sequencing Center for Infectious Disease"/>
            <person name="Wu L."/>
            <person name="Ma J."/>
        </authorList>
    </citation>
    <scope>NUCLEOTIDE SEQUENCE [LARGE SCALE GENOMIC DNA]</scope>
    <source>
        <strain evidence="12">CCM 7855</strain>
    </source>
</reference>
<dbReference type="SUPFAM" id="SSF53474">
    <property type="entry name" value="alpha/beta-Hydrolases"/>
    <property type="match status" value="1"/>
</dbReference>
<dbReference type="PRINTS" id="PR00793">
    <property type="entry name" value="PROAMNOPTASE"/>
</dbReference>
<comment type="caution">
    <text evidence="11">The sequence shown here is derived from an EMBL/GenBank/DDBJ whole genome shotgun (WGS) entry which is preliminary data.</text>
</comment>
<evidence type="ECO:0000256" key="7">
    <source>
        <dbReference type="ARBA" id="ARBA00022801"/>
    </source>
</evidence>
<name>A0ABQ1UZ17_9NOCA</name>
<evidence type="ECO:0000313" key="12">
    <source>
        <dbReference type="Proteomes" id="UP000632454"/>
    </source>
</evidence>
<feature type="domain" description="AB hydrolase-1" evidence="10">
    <location>
        <begin position="35"/>
        <end position="304"/>
    </location>
</feature>
<evidence type="ECO:0000256" key="4">
    <source>
        <dbReference type="ARBA" id="ARBA00022438"/>
    </source>
</evidence>
<dbReference type="InterPro" id="IPR000073">
    <property type="entry name" value="AB_hydrolase_1"/>
</dbReference>
<evidence type="ECO:0000256" key="1">
    <source>
        <dbReference type="ARBA" id="ARBA00001585"/>
    </source>
</evidence>
<comment type="subcellular location">
    <subcellularLocation>
        <location evidence="2 8">Cytoplasm</location>
    </subcellularLocation>
</comment>
<comment type="catalytic activity">
    <reaction evidence="1 8 9">
        <text>Release of N-terminal proline from a peptide.</text>
        <dbReference type="EC" id="3.4.11.5"/>
    </reaction>
</comment>
<keyword evidence="12" id="KW-1185">Reference proteome</keyword>
<evidence type="ECO:0000256" key="5">
    <source>
        <dbReference type="ARBA" id="ARBA00022490"/>
    </source>
</evidence>
<gene>
    <name evidence="11" type="primary">pip</name>
    <name evidence="11" type="ORF">GCM10007298_26070</name>
</gene>
<evidence type="ECO:0000313" key="11">
    <source>
        <dbReference type="EMBL" id="GGF28993.1"/>
    </source>
</evidence>
<dbReference type="Gene3D" id="3.40.50.1820">
    <property type="entry name" value="alpha/beta hydrolase"/>
    <property type="match status" value="1"/>
</dbReference>
<dbReference type="Pfam" id="PF00561">
    <property type="entry name" value="Abhydrolase_1"/>
    <property type="match status" value="1"/>
</dbReference>
<comment type="similarity">
    <text evidence="3 8 9">Belongs to the peptidase S33 family.</text>
</comment>
<dbReference type="PANTHER" id="PTHR43722">
    <property type="entry name" value="PROLINE IMINOPEPTIDASE"/>
    <property type="match status" value="1"/>
</dbReference>
<protein>
    <recommendedName>
        <fullName evidence="8 9">Proline iminopeptidase</fullName>
        <shortName evidence="8">PIP</shortName>
        <ecNumber evidence="8 9">3.4.11.5</ecNumber>
    </recommendedName>
    <alternativeName>
        <fullName evidence="8">Prolyl aminopeptidase</fullName>
    </alternativeName>
</protein>
<keyword evidence="7 8" id="KW-0378">Hydrolase</keyword>
<dbReference type="EC" id="3.4.11.5" evidence="8 9"/>
<dbReference type="Proteomes" id="UP000632454">
    <property type="component" value="Unassembled WGS sequence"/>
</dbReference>
<keyword evidence="4 8" id="KW-0031">Aminopeptidase</keyword>
<accession>A0ABQ1UZ17</accession>
<evidence type="ECO:0000256" key="3">
    <source>
        <dbReference type="ARBA" id="ARBA00010088"/>
    </source>
</evidence>
<keyword evidence="5 8" id="KW-0963">Cytoplasm</keyword>
<dbReference type="PANTHER" id="PTHR43722:SF1">
    <property type="entry name" value="PROLINE IMINOPEPTIDASE"/>
    <property type="match status" value="1"/>
</dbReference>